<dbReference type="Gene3D" id="3.20.20.70">
    <property type="entry name" value="Aldolase class I"/>
    <property type="match status" value="1"/>
</dbReference>
<evidence type="ECO:0000313" key="3">
    <source>
        <dbReference type="Proteomes" id="UP000177609"/>
    </source>
</evidence>
<dbReference type="InterPro" id="IPR051690">
    <property type="entry name" value="PseI-like"/>
</dbReference>
<dbReference type="Pfam" id="PF03102">
    <property type="entry name" value="NeuB"/>
    <property type="match status" value="1"/>
</dbReference>
<dbReference type="InterPro" id="IPR013785">
    <property type="entry name" value="Aldolase_TIM"/>
</dbReference>
<reference evidence="2 3" key="1">
    <citation type="journal article" date="2016" name="Nat. Commun.">
        <title>Thousands of microbial genomes shed light on interconnected biogeochemical processes in an aquifer system.</title>
        <authorList>
            <person name="Anantharaman K."/>
            <person name="Brown C.T."/>
            <person name="Hug L.A."/>
            <person name="Sharon I."/>
            <person name="Castelle C.J."/>
            <person name="Probst A.J."/>
            <person name="Thomas B.C."/>
            <person name="Singh A."/>
            <person name="Wilkins M.J."/>
            <person name="Karaoz U."/>
            <person name="Brodie E.L."/>
            <person name="Williams K.H."/>
            <person name="Hubbard S.S."/>
            <person name="Banfield J.F."/>
        </authorList>
    </citation>
    <scope>NUCLEOTIDE SEQUENCE [LARGE SCALE GENOMIC DNA]</scope>
</reference>
<gene>
    <name evidence="2" type="ORF">A3J01_01115</name>
</gene>
<accession>A0A1F8H2X7</accession>
<evidence type="ECO:0000259" key="1">
    <source>
        <dbReference type="Pfam" id="PF03102"/>
    </source>
</evidence>
<feature type="domain" description="PseI/NeuA/B-like" evidence="1">
    <location>
        <begin position="49"/>
        <end position="235"/>
    </location>
</feature>
<dbReference type="InterPro" id="IPR013132">
    <property type="entry name" value="PseI/NeuA/B-like_N"/>
</dbReference>
<dbReference type="GO" id="GO:0047444">
    <property type="term" value="F:N-acylneuraminate-9-phosphate synthase activity"/>
    <property type="evidence" value="ECO:0007669"/>
    <property type="project" value="TreeGrafter"/>
</dbReference>
<organism evidence="2 3">
    <name type="scientific">Candidatus Yanofskybacteria bacterium RIFCSPLOWO2_02_FULL_45_18</name>
    <dbReference type="NCBI Taxonomy" id="1802707"/>
    <lineage>
        <taxon>Bacteria</taxon>
        <taxon>Candidatus Yanofskyibacteriota</taxon>
    </lineage>
</organism>
<dbReference type="PANTHER" id="PTHR42966:SF1">
    <property type="entry name" value="SIALIC ACID SYNTHASE"/>
    <property type="match status" value="1"/>
</dbReference>
<dbReference type="PANTHER" id="PTHR42966">
    <property type="entry name" value="N-ACETYLNEURAMINATE SYNTHASE"/>
    <property type="match status" value="1"/>
</dbReference>
<dbReference type="AlphaFoldDB" id="A0A1F8H2X7"/>
<feature type="non-terminal residue" evidence="2">
    <location>
        <position position="1"/>
    </location>
</feature>
<dbReference type="Proteomes" id="UP000177609">
    <property type="component" value="Unassembled WGS sequence"/>
</dbReference>
<dbReference type="STRING" id="1802707.A3J01_01115"/>
<dbReference type="EMBL" id="MGKV01000016">
    <property type="protein sequence ID" value="OGN31921.1"/>
    <property type="molecule type" value="Genomic_DNA"/>
</dbReference>
<sequence>IICEIGVNHLGDPGYADEYIDTLLAMGPDGVTFQMPEKAWYQRHPNWPRLDDKYYETAATKTRAAKIKFGIALADLDEINFFEELGVDFYKILSKDIGNKELMAKVLMAGRPVFVSTGMSDMEGVATFVEKIGKFKDQITLIHTQLTHNLDDANLKAIGIMKQRFGLPVAFGYHSLNPNVLYVALGLEPSHLFFYVRGSRKERHGDEGHAISLSECGNIISNLRKLSLTLGNGEKLKITTEEWREQQKKEGSRREA</sequence>
<name>A0A1F8H2X7_9BACT</name>
<dbReference type="SUPFAM" id="SSF51569">
    <property type="entry name" value="Aldolase"/>
    <property type="match status" value="1"/>
</dbReference>
<evidence type="ECO:0000313" key="2">
    <source>
        <dbReference type="EMBL" id="OGN31921.1"/>
    </source>
</evidence>
<protein>
    <recommendedName>
        <fullName evidence="1">PseI/NeuA/B-like domain-containing protein</fullName>
    </recommendedName>
</protein>
<comment type="caution">
    <text evidence="2">The sequence shown here is derived from an EMBL/GenBank/DDBJ whole genome shotgun (WGS) entry which is preliminary data.</text>
</comment>
<dbReference type="GO" id="GO:0016051">
    <property type="term" value="P:carbohydrate biosynthetic process"/>
    <property type="evidence" value="ECO:0007669"/>
    <property type="project" value="InterPro"/>
</dbReference>
<proteinExistence type="predicted"/>